<dbReference type="PANTHER" id="PTHR35789">
    <property type="entry name" value="SPORE GERMINATION PROTEIN B3"/>
    <property type="match status" value="1"/>
</dbReference>
<keyword evidence="4" id="KW-0732">Signal</keyword>
<evidence type="ECO:0000259" key="9">
    <source>
        <dbReference type="Pfam" id="PF05504"/>
    </source>
</evidence>
<keyword evidence="6" id="KW-0564">Palmitate</keyword>
<evidence type="ECO:0000256" key="7">
    <source>
        <dbReference type="ARBA" id="ARBA00023288"/>
    </source>
</evidence>
<dbReference type="Pfam" id="PF05504">
    <property type="entry name" value="Spore_GerAC"/>
    <property type="match status" value="1"/>
</dbReference>
<protein>
    <submittedName>
        <fullName evidence="11">Spore germination protein B3</fullName>
    </submittedName>
</protein>
<evidence type="ECO:0000256" key="8">
    <source>
        <dbReference type="SAM" id="MobiDB-lite"/>
    </source>
</evidence>
<keyword evidence="7" id="KW-0449">Lipoprotein</keyword>
<dbReference type="Gene3D" id="6.20.190.10">
    <property type="entry name" value="Nutrient germinant receptor protein C, domain 1"/>
    <property type="match status" value="1"/>
</dbReference>
<keyword evidence="5" id="KW-0472">Membrane</keyword>
<evidence type="ECO:0000259" key="10">
    <source>
        <dbReference type="Pfam" id="PF25198"/>
    </source>
</evidence>
<reference evidence="11" key="1">
    <citation type="submission" date="2022-01" db="EMBL/GenBank/DDBJ databases">
        <authorList>
            <person name="Criscuolo A."/>
        </authorList>
    </citation>
    <scope>NUCLEOTIDE SEQUENCE</scope>
    <source>
        <strain evidence="11">CIP111892</strain>
    </source>
</reference>
<feature type="domain" description="Spore germination protein N-terminal" evidence="10">
    <location>
        <begin position="47"/>
        <end position="225"/>
    </location>
</feature>
<evidence type="ECO:0000256" key="2">
    <source>
        <dbReference type="ARBA" id="ARBA00007886"/>
    </source>
</evidence>
<evidence type="ECO:0000313" key="11">
    <source>
        <dbReference type="EMBL" id="CAH1216264.1"/>
    </source>
</evidence>
<keyword evidence="3" id="KW-0309">Germination</keyword>
<comment type="caution">
    <text evidence="11">The sequence shown here is derived from an EMBL/GenBank/DDBJ whole genome shotgun (WGS) entry which is preliminary data.</text>
</comment>
<dbReference type="Proteomes" id="UP000838324">
    <property type="component" value="Unassembled WGS sequence"/>
</dbReference>
<evidence type="ECO:0000256" key="6">
    <source>
        <dbReference type="ARBA" id="ARBA00023139"/>
    </source>
</evidence>
<dbReference type="Gene3D" id="3.30.300.210">
    <property type="entry name" value="Nutrient germinant receptor protein C, domain 3"/>
    <property type="match status" value="1"/>
</dbReference>
<feature type="domain" description="Spore germination GerAC-like C-terminal" evidence="9">
    <location>
        <begin position="252"/>
        <end position="419"/>
    </location>
</feature>
<sequence>MKQRKQAIQPESNLPLPAGRPPLTARKTSCLLLCLPLLSTLITGCWDNRELNELGITSGSAYDWEDNQWKATYQVINPSSGASGMGGSAGGSTTSPPFITFTVKGKTIMEAIDKTNLTSTREMFFSHSRITVLGEAMARHGINQIIDMFLRKQDARETVFVFLAKGEAGAILDQLMQMTKNQGAGIQLMIEQESRLVSYYPGVRLYELAMALSSESGSAVLPEIRLTGHKIMDETTEVAVTDLPSRLALGKLGVLKGEKLIGWLTQKQAFGLSFITDKINKATIAFPSHPKTGETPDASFILQNSSTSVRPIWDKDHYVMDIHIKGSGVLTELGSDMDLNDRASISGMEASIEQHVLELVNNSWTEVRKLGADVTGFAVRIHRSDRKRWKQIEQTKSWDNVFRDIEIRPHVSIKIERTGLSNKSFKSVQQK</sequence>
<comment type="similarity">
    <text evidence="2">Belongs to the GerABKC lipoprotein family.</text>
</comment>
<dbReference type="Pfam" id="PF25198">
    <property type="entry name" value="Spore_GerAC_N"/>
    <property type="match status" value="1"/>
</dbReference>
<dbReference type="InterPro" id="IPR008844">
    <property type="entry name" value="Spore_GerAC-like"/>
</dbReference>
<evidence type="ECO:0000256" key="1">
    <source>
        <dbReference type="ARBA" id="ARBA00004635"/>
    </source>
</evidence>
<dbReference type="InterPro" id="IPR057336">
    <property type="entry name" value="GerAC_N"/>
</dbReference>
<comment type="subcellular location">
    <subcellularLocation>
        <location evidence="1">Membrane</location>
        <topology evidence="1">Lipid-anchor</topology>
    </subcellularLocation>
</comment>
<gene>
    <name evidence="11" type="primary">gerBC_10</name>
    <name evidence="11" type="ORF">PAECIP111892_04279</name>
</gene>
<feature type="region of interest" description="Disordered" evidence="8">
    <location>
        <begin position="1"/>
        <end position="20"/>
    </location>
</feature>
<dbReference type="InterPro" id="IPR046953">
    <property type="entry name" value="Spore_GerAC-like_C"/>
</dbReference>
<dbReference type="RefSeq" id="WP_236336120.1">
    <property type="nucleotide sequence ID" value="NZ_CAKMMG010000007.1"/>
</dbReference>
<evidence type="ECO:0000313" key="12">
    <source>
        <dbReference type="Proteomes" id="UP000838324"/>
    </source>
</evidence>
<evidence type="ECO:0000256" key="5">
    <source>
        <dbReference type="ARBA" id="ARBA00023136"/>
    </source>
</evidence>
<proteinExistence type="inferred from homology"/>
<evidence type="ECO:0000256" key="3">
    <source>
        <dbReference type="ARBA" id="ARBA00022544"/>
    </source>
</evidence>
<organism evidence="11 12">
    <name type="scientific">Paenibacillus auburnensis</name>
    <dbReference type="NCBI Taxonomy" id="2905649"/>
    <lineage>
        <taxon>Bacteria</taxon>
        <taxon>Bacillati</taxon>
        <taxon>Bacillota</taxon>
        <taxon>Bacilli</taxon>
        <taxon>Bacillales</taxon>
        <taxon>Paenibacillaceae</taxon>
        <taxon>Paenibacillus</taxon>
    </lineage>
</organism>
<dbReference type="InterPro" id="IPR038501">
    <property type="entry name" value="Spore_GerAC_C_sf"/>
</dbReference>
<dbReference type="EMBL" id="CAKMMG010000007">
    <property type="protein sequence ID" value="CAH1216264.1"/>
    <property type="molecule type" value="Genomic_DNA"/>
</dbReference>
<keyword evidence="12" id="KW-1185">Reference proteome</keyword>
<name>A0ABM9CMN4_9BACL</name>
<dbReference type="NCBIfam" id="TIGR02887">
    <property type="entry name" value="spore_ger_x_C"/>
    <property type="match status" value="1"/>
</dbReference>
<dbReference type="PANTHER" id="PTHR35789:SF1">
    <property type="entry name" value="SPORE GERMINATION PROTEIN B3"/>
    <property type="match status" value="1"/>
</dbReference>
<accession>A0ABM9CMN4</accession>
<evidence type="ECO:0000256" key="4">
    <source>
        <dbReference type="ARBA" id="ARBA00022729"/>
    </source>
</evidence>